<comment type="catalytic activity">
    <reaction evidence="15 17">
        <text>2 nitric oxide + NADH + 2 O2 = 2 nitrate + NAD(+) + H(+)</text>
        <dbReference type="Rhea" id="RHEA:19469"/>
        <dbReference type="ChEBI" id="CHEBI:15378"/>
        <dbReference type="ChEBI" id="CHEBI:15379"/>
        <dbReference type="ChEBI" id="CHEBI:16480"/>
        <dbReference type="ChEBI" id="CHEBI:17632"/>
        <dbReference type="ChEBI" id="CHEBI:57540"/>
        <dbReference type="ChEBI" id="CHEBI:57945"/>
        <dbReference type="EC" id="1.14.12.17"/>
    </reaction>
</comment>
<keyword evidence="6 17" id="KW-0561">Oxygen transport</keyword>
<sequence length="407" mass="44271">MLPETTRTLVKATAPVLQEHGVALTTHFYARMFQHNPELREVFNQGHQRNGAQQQALAMAVAAYAQHIDNPGVLVPVLERVAAKHVSLGIRSEHYAIVGRHLLASIAEVLGEAATPELIDAWAAAYGQLADMMVGMERALYDESATREGGWTGWRTFRIRRKQPESEEITSFELAPADGGKVPHYRAGQYVSVRVVVPELGYRQPRQYSLSCAPGQDHLRISVKRERDPAQQAEGMVSNFLHGQVKEGDLIEVAPPVGDFYLHEDRDSPVVLVSAGVGITPMVAMLERLVQTGSRRPVRFLHAARHAGVQAFGARVGELIEQLPDGQAWIVHESAADGQDAGSVQRHAVGRLDLAALTGTPLLPADADHYVCGPAGFMAEQIRTLRSRGVPAERIHAEAFGTGGVTA</sequence>
<dbReference type="InterPro" id="IPR008333">
    <property type="entry name" value="Cbr1-like_FAD-bd_dom"/>
</dbReference>
<dbReference type="CDD" id="cd06184">
    <property type="entry name" value="flavohem_like_fad_nad_binding"/>
    <property type="match status" value="1"/>
</dbReference>
<comment type="caution">
    <text evidence="17">Lacks conserved residue(s) required for the propagation of feature annotation.</text>
</comment>
<dbReference type="Pfam" id="PF00042">
    <property type="entry name" value="Globin"/>
    <property type="match status" value="1"/>
</dbReference>
<dbReference type="InterPro" id="IPR001433">
    <property type="entry name" value="OxRdtase_FAD/NAD-bd"/>
</dbReference>
<dbReference type="PANTHER" id="PTHR43396">
    <property type="entry name" value="FLAVOHEMOPROTEIN"/>
    <property type="match status" value="1"/>
</dbReference>
<feature type="active site" description="Charge relay system" evidence="17">
    <location>
        <position position="95"/>
    </location>
</feature>
<feature type="domain" description="FAD-binding FR-type" evidence="19">
    <location>
        <begin position="152"/>
        <end position="263"/>
    </location>
</feature>
<feature type="region of interest" description="Reductase" evidence="17">
    <location>
        <begin position="149"/>
        <end position="407"/>
    </location>
</feature>
<dbReference type="Gene3D" id="3.40.50.80">
    <property type="entry name" value="Nucleotide-binding domain of ferredoxin-NADP reductase (FNR) module"/>
    <property type="match status" value="1"/>
</dbReference>
<keyword evidence="13 17" id="KW-0520">NAD</keyword>
<comment type="similarity">
    <text evidence="1 17">In the C-terminal section; belongs to the flavoprotein pyridine nucleotide cytochrome reductase family.</text>
</comment>
<dbReference type="GO" id="GO:0046872">
    <property type="term" value="F:metal ion binding"/>
    <property type="evidence" value="ECO:0007669"/>
    <property type="project" value="UniProtKB-KW"/>
</dbReference>
<evidence type="ECO:0000256" key="17">
    <source>
        <dbReference type="HAMAP-Rule" id="MF_01252"/>
    </source>
</evidence>
<feature type="binding site" description="proximal binding residue" evidence="17">
    <location>
        <position position="85"/>
    </location>
    <ligand>
        <name>heme b</name>
        <dbReference type="ChEBI" id="CHEBI:60344"/>
    </ligand>
    <ligandPart>
        <name>Fe</name>
        <dbReference type="ChEBI" id="CHEBI:18248"/>
    </ligandPart>
</feature>
<dbReference type="Pfam" id="PF00175">
    <property type="entry name" value="NAD_binding_1"/>
    <property type="match status" value="1"/>
</dbReference>
<dbReference type="CDD" id="cd14779">
    <property type="entry name" value="FHP_Ae-globin-like"/>
    <property type="match status" value="1"/>
</dbReference>
<dbReference type="RefSeq" id="WP_109035634.1">
    <property type="nucleotide sequence ID" value="NZ_CP029210.1"/>
</dbReference>
<evidence type="ECO:0000256" key="1">
    <source>
        <dbReference type="ARBA" id="ARBA00006401"/>
    </source>
</evidence>
<comment type="cofactor">
    <cofactor evidence="17">
        <name>FAD</name>
        <dbReference type="ChEBI" id="CHEBI:57692"/>
    </cofactor>
    <text evidence="17">Binds 1 FAD per subunit.</text>
</comment>
<keyword evidence="11 17" id="KW-0560">Oxidoreductase</keyword>
<dbReference type="PANTHER" id="PTHR43396:SF3">
    <property type="entry name" value="FLAVOHEMOPROTEIN"/>
    <property type="match status" value="1"/>
</dbReference>
<evidence type="ECO:0000259" key="19">
    <source>
        <dbReference type="PROSITE" id="PS51384"/>
    </source>
</evidence>
<dbReference type="Proteomes" id="UP000244892">
    <property type="component" value="Chromosome"/>
</dbReference>
<keyword evidence="3 17" id="KW-0813">Transport</keyword>
<dbReference type="FunFam" id="1.10.490.10:FF:000003">
    <property type="entry name" value="Flavohemoprotein"/>
    <property type="match status" value="1"/>
</dbReference>
<dbReference type="Pfam" id="PF00970">
    <property type="entry name" value="FAD_binding_6"/>
    <property type="match status" value="1"/>
</dbReference>
<dbReference type="PROSITE" id="PS01033">
    <property type="entry name" value="GLOBIN"/>
    <property type="match status" value="1"/>
</dbReference>
<accession>A0A2U8FPM5</accession>
<evidence type="ECO:0000256" key="5">
    <source>
        <dbReference type="ARBA" id="ARBA00022617"/>
    </source>
</evidence>
<feature type="site" description="Influences the redox potential of the prosthetic heme and FAD groups" evidence="17">
    <location>
        <position position="84"/>
    </location>
</feature>
<proteinExistence type="inferred from homology"/>
<keyword evidence="8 17" id="KW-0479">Metal-binding</keyword>
<feature type="domain" description="Globin" evidence="18">
    <location>
        <begin position="1"/>
        <end position="138"/>
    </location>
</feature>
<dbReference type="InterPro" id="IPR017927">
    <property type="entry name" value="FAD-bd_FR_type"/>
</dbReference>
<protein>
    <recommendedName>
        <fullName evidence="17">Flavohemoprotein</fullName>
    </recommendedName>
    <alternativeName>
        <fullName evidence="17">Flavohemoglobin</fullName>
    </alternativeName>
    <alternativeName>
        <fullName evidence="17">Hemoglobin-like protein</fullName>
    </alternativeName>
    <alternativeName>
        <fullName evidence="17">Nitric oxide dioxygenase</fullName>
        <shortName evidence="17">NO oxygenase</shortName>
        <shortName evidence="17">NOD</shortName>
        <ecNumber evidence="17">1.14.12.17</ecNumber>
    </alternativeName>
</protein>
<feature type="binding site" evidence="17">
    <location>
        <begin position="206"/>
        <end position="209"/>
    </location>
    <ligand>
        <name>FAD</name>
        <dbReference type="ChEBI" id="CHEBI:57692"/>
    </ligand>
</feature>
<keyword evidence="5 17" id="KW-0349">Heme</keyword>
<comment type="function">
    <text evidence="14 17">Is involved in NO detoxification in an aerobic process, termed nitric oxide dioxygenase (NOD) reaction that utilizes O(2) and NAD(P)H to convert NO to nitrate, which protects the bacterium from various noxious nitrogen compounds. Therefore, plays a central role in the inducible response to nitrosative stress.</text>
</comment>
<evidence type="ECO:0000256" key="8">
    <source>
        <dbReference type="ARBA" id="ARBA00022723"/>
    </source>
</evidence>
<dbReference type="NCBIfam" id="NF009805">
    <property type="entry name" value="PRK13289.1"/>
    <property type="match status" value="1"/>
</dbReference>
<dbReference type="InterPro" id="IPR009050">
    <property type="entry name" value="Globin-like_sf"/>
</dbReference>
<comment type="domain">
    <text evidence="17">Consists of two distinct domains; an N-terminal heme-containing oxygen-binding domain and a C-terminal reductase domain with binding sites for FAD and NAD(P)H.</text>
</comment>
<keyword evidence="10 17" id="KW-0521">NADP</keyword>
<evidence type="ECO:0000313" key="21">
    <source>
        <dbReference type="Proteomes" id="UP000244892"/>
    </source>
</evidence>
<keyword evidence="7 17" id="KW-0285">Flavoprotein</keyword>
<evidence type="ECO:0000313" key="20">
    <source>
        <dbReference type="EMBL" id="AWI53011.1"/>
    </source>
</evidence>
<dbReference type="InterPro" id="IPR023950">
    <property type="entry name" value="Hmp"/>
</dbReference>
<comment type="cofactor">
    <cofactor evidence="17">
        <name>heme b</name>
        <dbReference type="ChEBI" id="CHEBI:60344"/>
    </cofactor>
    <text evidence="17">Binds 1 heme b (iron(II)-protoporphyrin IX) group per subunit.</text>
</comment>
<dbReference type="GO" id="GO:0009636">
    <property type="term" value="P:response to toxic substance"/>
    <property type="evidence" value="ECO:0007669"/>
    <property type="project" value="UniProtKB-KW"/>
</dbReference>
<name>A0A2U8FPM5_9BURK</name>
<gene>
    <name evidence="17" type="primary">hmp</name>
    <name evidence="20" type="ORF">DEH84_05895</name>
</gene>
<evidence type="ECO:0000256" key="7">
    <source>
        <dbReference type="ARBA" id="ARBA00022630"/>
    </source>
</evidence>
<dbReference type="GO" id="GO:0020037">
    <property type="term" value="F:heme binding"/>
    <property type="evidence" value="ECO:0007669"/>
    <property type="project" value="InterPro"/>
</dbReference>
<dbReference type="OrthoDB" id="9801223at2"/>
<dbReference type="Gene3D" id="2.40.30.10">
    <property type="entry name" value="Translation factors"/>
    <property type="match status" value="1"/>
</dbReference>
<evidence type="ECO:0000259" key="18">
    <source>
        <dbReference type="PROSITE" id="PS01033"/>
    </source>
</evidence>
<dbReference type="EC" id="1.14.12.17" evidence="17"/>
<dbReference type="SUPFAM" id="SSF46458">
    <property type="entry name" value="Globin-like"/>
    <property type="match status" value="1"/>
</dbReference>
<dbReference type="GO" id="GO:0071500">
    <property type="term" value="P:cellular response to nitrosative stress"/>
    <property type="evidence" value="ECO:0007669"/>
    <property type="project" value="TreeGrafter"/>
</dbReference>
<dbReference type="Gene3D" id="1.10.490.10">
    <property type="entry name" value="Globins"/>
    <property type="match status" value="1"/>
</dbReference>
<dbReference type="SUPFAM" id="SSF63380">
    <property type="entry name" value="Riboflavin synthase domain-like"/>
    <property type="match status" value="1"/>
</dbReference>
<evidence type="ECO:0000256" key="16">
    <source>
        <dbReference type="ARBA" id="ARBA00049433"/>
    </source>
</evidence>
<reference evidence="20 21" key="1">
    <citation type="submission" date="2018-05" db="EMBL/GenBank/DDBJ databases">
        <title>complete genome sequence of Aquabacterium olei NBRC 110486.</title>
        <authorList>
            <person name="Tang B."/>
            <person name="Chang J."/>
            <person name="Zhang L."/>
            <person name="Yang H."/>
        </authorList>
    </citation>
    <scope>NUCLEOTIDE SEQUENCE [LARGE SCALE GENOMIC DNA]</scope>
    <source>
        <strain evidence="20 21">NBRC 110486</strain>
    </source>
</reference>
<evidence type="ECO:0000256" key="4">
    <source>
        <dbReference type="ARBA" id="ARBA00022575"/>
    </source>
</evidence>
<evidence type="ECO:0000256" key="12">
    <source>
        <dbReference type="ARBA" id="ARBA00023004"/>
    </source>
</evidence>
<evidence type="ECO:0000256" key="2">
    <source>
        <dbReference type="ARBA" id="ARBA00008414"/>
    </source>
</evidence>
<comment type="catalytic activity">
    <reaction evidence="16 17">
        <text>2 nitric oxide + NADPH + 2 O2 = 2 nitrate + NADP(+) + H(+)</text>
        <dbReference type="Rhea" id="RHEA:19465"/>
        <dbReference type="ChEBI" id="CHEBI:15378"/>
        <dbReference type="ChEBI" id="CHEBI:15379"/>
        <dbReference type="ChEBI" id="CHEBI:16480"/>
        <dbReference type="ChEBI" id="CHEBI:17632"/>
        <dbReference type="ChEBI" id="CHEBI:57783"/>
        <dbReference type="ChEBI" id="CHEBI:58349"/>
        <dbReference type="EC" id="1.14.12.17"/>
    </reaction>
</comment>
<evidence type="ECO:0000256" key="15">
    <source>
        <dbReference type="ARBA" id="ARBA00048649"/>
    </source>
</evidence>
<dbReference type="GO" id="GO:0071949">
    <property type="term" value="F:FAD binding"/>
    <property type="evidence" value="ECO:0007669"/>
    <property type="project" value="InterPro"/>
</dbReference>
<dbReference type="FunFam" id="2.40.30.10:FF:000034">
    <property type="entry name" value="Flavohemoprotein"/>
    <property type="match status" value="1"/>
</dbReference>
<keyword evidence="12 17" id="KW-0408">Iron</keyword>
<comment type="similarity">
    <text evidence="2 17">Belongs to the globin family. Two-domain flavohemoproteins subfamily.</text>
</comment>
<dbReference type="FunFam" id="3.40.50.80:FF:000010">
    <property type="entry name" value="Flavohemoprotein"/>
    <property type="match status" value="1"/>
</dbReference>
<evidence type="ECO:0000256" key="14">
    <source>
        <dbReference type="ARBA" id="ARBA00025094"/>
    </source>
</evidence>
<feature type="active site" description="Charge relay system" evidence="17">
    <location>
        <position position="137"/>
    </location>
</feature>
<feature type="site" description="Involved in heme-bound ligand stabilization and O-O bond activation" evidence="17">
    <location>
        <position position="29"/>
    </location>
</feature>
<keyword evidence="9 17" id="KW-0274">FAD</keyword>
<organism evidence="20 21">
    <name type="scientific">Aquabacterium olei</name>
    <dbReference type="NCBI Taxonomy" id="1296669"/>
    <lineage>
        <taxon>Bacteria</taxon>
        <taxon>Pseudomonadati</taxon>
        <taxon>Pseudomonadota</taxon>
        <taxon>Betaproteobacteria</taxon>
        <taxon>Burkholderiales</taxon>
        <taxon>Aquabacterium</taxon>
    </lineage>
</organism>
<dbReference type="GO" id="GO:0008941">
    <property type="term" value="F:nitric oxide dioxygenase NAD(P)H activity"/>
    <property type="evidence" value="ECO:0007669"/>
    <property type="project" value="UniProtKB-UniRule"/>
</dbReference>
<dbReference type="KEGG" id="aon:DEH84_05895"/>
<dbReference type="InterPro" id="IPR012292">
    <property type="entry name" value="Globin/Proto"/>
</dbReference>
<evidence type="ECO:0000256" key="10">
    <source>
        <dbReference type="ARBA" id="ARBA00022857"/>
    </source>
</evidence>
<dbReference type="InterPro" id="IPR017938">
    <property type="entry name" value="Riboflavin_synthase-like_b-brl"/>
</dbReference>
<dbReference type="InterPro" id="IPR000971">
    <property type="entry name" value="Globin"/>
</dbReference>
<keyword evidence="21" id="KW-1185">Reference proteome</keyword>
<dbReference type="PROSITE" id="PS51384">
    <property type="entry name" value="FAD_FR"/>
    <property type="match status" value="1"/>
</dbReference>
<dbReference type="InterPro" id="IPR039261">
    <property type="entry name" value="FNR_nucleotide-bd"/>
</dbReference>
<feature type="binding site" evidence="17">
    <location>
        <position position="190"/>
    </location>
    <ligand>
        <name>FAD</name>
        <dbReference type="ChEBI" id="CHEBI:57692"/>
    </ligand>
</feature>
<dbReference type="SUPFAM" id="SSF52343">
    <property type="entry name" value="Ferredoxin reductase-like, C-terminal NADP-linked domain"/>
    <property type="match status" value="1"/>
</dbReference>
<dbReference type="HAMAP" id="MF_01252">
    <property type="entry name" value="Hmp"/>
    <property type="match status" value="1"/>
</dbReference>
<evidence type="ECO:0000256" key="3">
    <source>
        <dbReference type="ARBA" id="ARBA00022448"/>
    </source>
</evidence>
<evidence type="ECO:0000256" key="11">
    <source>
        <dbReference type="ARBA" id="ARBA00023002"/>
    </source>
</evidence>
<evidence type="ECO:0000256" key="9">
    <source>
        <dbReference type="ARBA" id="ARBA00022827"/>
    </source>
</evidence>
<keyword evidence="4 17" id="KW-0216">Detoxification</keyword>
<dbReference type="GO" id="GO:0005344">
    <property type="term" value="F:oxygen carrier activity"/>
    <property type="evidence" value="ECO:0007669"/>
    <property type="project" value="UniProtKB-UniRule"/>
</dbReference>
<dbReference type="GO" id="GO:0046210">
    <property type="term" value="P:nitric oxide catabolic process"/>
    <property type="evidence" value="ECO:0007669"/>
    <property type="project" value="TreeGrafter"/>
</dbReference>
<evidence type="ECO:0000256" key="6">
    <source>
        <dbReference type="ARBA" id="ARBA00022621"/>
    </source>
</evidence>
<dbReference type="AlphaFoldDB" id="A0A2U8FPM5"/>
<feature type="site" description="Influences the redox potential of the prosthetic heme and FAD groups" evidence="17">
    <location>
        <position position="398"/>
    </location>
</feature>
<dbReference type="EMBL" id="CP029210">
    <property type="protein sequence ID" value="AWI53011.1"/>
    <property type="molecule type" value="Genomic_DNA"/>
</dbReference>
<feature type="binding site" evidence="17">
    <location>
        <begin position="276"/>
        <end position="281"/>
    </location>
    <ligand>
        <name>NADP(+)</name>
        <dbReference type="ChEBI" id="CHEBI:58349"/>
    </ligand>
</feature>
<dbReference type="GO" id="GO:0019825">
    <property type="term" value="F:oxygen binding"/>
    <property type="evidence" value="ECO:0007669"/>
    <property type="project" value="InterPro"/>
</dbReference>
<evidence type="ECO:0000256" key="13">
    <source>
        <dbReference type="ARBA" id="ARBA00023027"/>
    </source>
</evidence>